<name>A0A0F6W846_9BACT</name>
<protein>
    <submittedName>
        <fullName evidence="2">Vancomycin B-type resistance protein VanW</fullName>
    </submittedName>
</protein>
<keyword evidence="1" id="KW-0732">Signal</keyword>
<dbReference type="InterPro" id="IPR007391">
    <property type="entry name" value="Vancomycin_resist_VanW"/>
</dbReference>
<gene>
    <name evidence="2" type="ORF">DB32_006960</name>
</gene>
<evidence type="ECO:0000256" key="1">
    <source>
        <dbReference type="SAM" id="SignalP"/>
    </source>
</evidence>
<dbReference type="InterPro" id="IPR052913">
    <property type="entry name" value="Glycopeptide_resist_protein"/>
</dbReference>
<organism evidence="2 3">
    <name type="scientific">Sandaracinus amylolyticus</name>
    <dbReference type="NCBI Taxonomy" id="927083"/>
    <lineage>
        <taxon>Bacteria</taxon>
        <taxon>Pseudomonadati</taxon>
        <taxon>Myxococcota</taxon>
        <taxon>Polyangia</taxon>
        <taxon>Polyangiales</taxon>
        <taxon>Sandaracinaceae</taxon>
        <taxon>Sandaracinus</taxon>
    </lineage>
</organism>
<reference evidence="2 3" key="1">
    <citation type="submission" date="2015-03" db="EMBL/GenBank/DDBJ databases">
        <title>Genome assembly of Sandaracinus amylolyticus DSM 53668.</title>
        <authorList>
            <person name="Sharma G."/>
            <person name="Subramanian S."/>
        </authorList>
    </citation>
    <scope>NUCLEOTIDE SEQUENCE [LARGE SCALE GENOMIC DNA]</scope>
    <source>
        <strain evidence="2 3">DSM 53668</strain>
    </source>
</reference>
<accession>A0A0F6W846</accession>
<dbReference type="STRING" id="927083.DB32_006960"/>
<dbReference type="EMBL" id="CP011125">
    <property type="protein sequence ID" value="AKF09811.1"/>
    <property type="molecule type" value="Genomic_DNA"/>
</dbReference>
<feature type="chain" id="PRO_5002511830" evidence="1">
    <location>
        <begin position="25"/>
        <end position="263"/>
    </location>
</feature>
<evidence type="ECO:0000313" key="3">
    <source>
        <dbReference type="Proteomes" id="UP000034883"/>
    </source>
</evidence>
<keyword evidence="3" id="KW-1185">Reference proteome</keyword>
<dbReference type="Proteomes" id="UP000034883">
    <property type="component" value="Chromosome"/>
</dbReference>
<proteinExistence type="predicted"/>
<dbReference type="Pfam" id="PF04294">
    <property type="entry name" value="VanW"/>
    <property type="match status" value="1"/>
</dbReference>
<dbReference type="PANTHER" id="PTHR35788:SF1">
    <property type="entry name" value="EXPORTED PROTEIN"/>
    <property type="match status" value="1"/>
</dbReference>
<dbReference type="PANTHER" id="PTHR35788">
    <property type="entry name" value="EXPORTED PROTEIN-RELATED"/>
    <property type="match status" value="1"/>
</dbReference>
<dbReference type="KEGG" id="samy:DB32_006960"/>
<sequence>MRTVLRLGVFLAVLSNVSAPVAHAIVLRDDVQPTTSDAFAEVMGEHETAFLVDRAHAGRAHNVALAASLLDGVVLAPGAELSFNDRVGPRTLEAGFREAPELHDGHLHEGVGGGVCQVATTLHIASLRAGLEIVEHRAHSIPLSYAPAGLDATVSYGRIDFRVRNPFAHAVRVRAVAVEGELVVRIEGAQAHAPADVEATVVRTIERNETRVVDATLASGARVVEDRGRDGVVVRVRATSADGTRVERTVRYGASSRVVRVGA</sequence>
<dbReference type="RefSeq" id="WP_053236823.1">
    <property type="nucleotide sequence ID" value="NZ_CP011125.1"/>
</dbReference>
<feature type="signal peptide" evidence="1">
    <location>
        <begin position="1"/>
        <end position="24"/>
    </location>
</feature>
<dbReference type="AlphaFoldDB" id="A0A0F6W846"/>
<evidence type="ECO:0000313" key="2">
    <source>
        <dbReference type="EMBL" id="AKF09811.1"/>
    </source>
</evidence>